<sequence>MSSHSTSGVSKKKYESSSQSRLTSFFKPSPEAHVSKKGQERNDSLAKKIGVKKRIIQESPTKVVNHTRVSPVKSHEAQVVTNNSVPNVKIRKRIIQNSSSREESPVKKNEVIAIDLDSSDKDSILEEELFPSPQKKFKIAKVAKRPIEIHSSLISKPSMLPDYSTKKAGLAMRSPNKSSLVRDYIPARVALEEKKSLNREKRSAVPKDDIFSPVKKLKRTHSVTSSQGDNVKGNEERRSCKTTDQQEPVVKPSFVTLFDCTSNSFSNQSQSKDENKSKTSEILSENLNFTGKIDAAKKVKPTTTRNFPETSTKNNVSSSRHRVSESKSSAISPDVSKKQKEIVKVKVTSKSVETKPKKEESTVNVQNVDKVTKDAKSEGVKNKEAEILHKAPRIVRRSALNTTEKNGLSISPKIIVGLEEIEAGAVVAFRETYKDIETLLDLNLDVTICPDIKKTLQITKRVLPNNSHANFKFYMNRKPVEHIEALRSQRVDCYQYPHALDLHTVIHEILRNGSEHNVLHRAQELIFGTLSFHPSVNAVMKKYYWSVLPQHFDDTDPCSRWEIVRELLEEVLNADGDDAKKMYIDPKKPPTKLERTRAVLGVIIHILREDLRCWISLTTQPSAQLHDRNDLPLVARLIWPQTMIPHINGTCRELINFHVSALKSSNPTNLLYTEPLVKMMTIVTQMTDLHLPLKIRKPGEHMMNLAREIVLHLDNLTGIIDSSFCSSFGSSELELLLPLVILNRLKPQIIIPEGENLNLTWMLKSYLKIDVEKSREEVVAHFWTENSALERNTFLTALSAYLKLFCSFKTWFHMRTKYRDSCSRFSPTPSTQQTSSLPPSVSMFSNTFTLKNLLEDLRQAKYLLEDDKESAKKDRPLYSALSWK</sequence>
<name>A0A8J2S201_9CRUS</name>
<feature type="compositionally biased region" description="Basic and acidic residues" evidence="1">
    <location>
        <begin position="195"/>
        <end position="210"/>
    </location>
</feature>
<keyword evidence="3" id="KW-1185">Reference proteome</keyword>
<feature type="region of interest" description="Disordered" evidence="1">
    <location>
        <begin position="1"/>
        <end position="51"/>
    </location>
</feature>
<proteinExistence type="predicted"/>
<feature type="region of interest" description="Disordered" evidence="1">
    <location>
        <begin position="195"/>
        <end position="247"/>
    </location>
</feature>
<gene>
    <name evidence="2" type="ORF">DGAL_LOCUS16983</name>
</gene>
<evidence type="ECO:0000313" key="3">
    <source>
        <dbReference type="Proteomes" id="UP000789390"/>
    </source>
</evidence>
<dbReference type="AlphaFoldDB" id="A0A8J2S201"/>
<feature type="compositionally biased region" description="Basic and acidic residues" evidence="1">
    <location>
        <begin position="33"/>
        <end position="46"/>
    </location>
</feature>
<evidence type="ECO:0000313" key="2">
    <source>
        <dbReference type="EMBL" id="CAH0113181.1"/>
    </source>
</evidence>
<feature type="region of interest" description="Disordered" evidence="1">
    <location>
        <begin position="300"/>
        <end position="335"/>
    </location>
</feature>
<organism evidence="2 3">
    <name type="scientific">Daphnia galeata</name>
    <dbReference type="NCBI Taxonomy" id="27404"/>
    <lineage>
        <taxon>Eukaryota</taxon>
        <taxon>Metazoa</taxon>
        <taxon>Ecdysozoa</taxon>
        <taxon>Arthropoda</taxon>
        <taxon>Crustacea</taxon>
        <taxon>Branchiopoda</taxon>
        <taxon>Diplostraca</taxon>
        <taxon>Cladocera</taxon>
        <taxon>Anomopoda</taxon>
        <taxon>Daphniidae</taxon>
        <taxon>Daphnia</taxon>
    </lineage>
</organism>
<dbReference type="OrthoDB" id="6360341at2759"/>
<comment type="caution">
    <text evidence="2">The sequence shown here is derived from an EMBL/GenBank/DDBJ whole genome shotgun (WGS) entry which is preliminary data.</text>
</comment>
<evidence type="ECO:0000256" key="1">
    <source>
        <dbReference type="SAM" id="MobiDB-lite"/>
    </source>
</evidence>
<feature type="compositionally biased region" description="Polar residues" evidence="1">
    <location>
        <begin position="301"/>
        <end position="312"/>
    </location>
</feature>
<protein>
    <submittedName>
        <fullName evidence="2">Uncharacterized protein</fullName>
    </submittedName>
</protein>
<feature type="compositionally biased region" description="Basic and acidic residues" evidence="1">
    <location>
        <begin position="232"/>
        <end position="241"/>
    </location>
</feature>
<dbReference type="EMBL" id="CAKKLH010000336">
    <property type="protein sequence ID" value="CAH0113181.1"/>
    <property type="molecule type" value="Genomic_DNA"/>
</dbReference>
<accession>A0A8J2S201</accession>
<reference evidence="2" key="1">
    <citation type="submission" date="2021-11" db="EMBL/GenBank/DDBJ databases">
        <authorList>
            <person name="Schell T."/>
        </authorList>
    </citation>
    <scope>NUCLEOTIDE SEQUENCE</scope>
    <source>
        <strain evidence="2">M5</strain>
    </source>
</reference>
<dbReference type="Proteomes" id="UP000789390">
    <property type="component" value="Unassembled WGS sequence"/>
</dbReference>